<organism evidence="1 2">
    <name type="scientific">Kribbella speibonae</name>
    <dbReference type="NCBI Taxonomy" id="1572660"/>
    <lineage>
        <taxon>Bacteria</taxon>
        <taxon>Bacillati</taxon>
        <taxon>Actinomycetota</taxon>
        <taxon>Actinomycetes</taxon>
        <taxon>Propionibacteriales</taxon>
        <taxon>Kribbellaceae</taxon>
        <taxon>Kribbella</taxon>
    </lineage>
</organism>
<sequence length="122" mass="13638">MRDSLELLRQELVSFAAERDWEQFHTPKNLVMALGGEVGELTAELQWLTDDQICAGLADGHLRSRVADEMADVLIYLVRLADVCGVDLLSAATAKIQDNGSRYPVEKSWGNARKYNRSAEED</sequence>
<reference evidence="1 2" key="1">
    <citation type="submission" date="2019-02" db="EMBL/GenBank/DDBJ databases">
        <title>Kribbella capetownensis sp. nov. and Kribbella speibonae sp. nov., isolated from soil.</title>
        <authorList>
            <person name="Curtis S.M."/>
            <person name="Norton I."/>
            <person name="Everest G.J."/>
            <person name="Meyers P.R."/>
        </authorList>
    </citation>
    <scope>NUCLEOTIDE SEQUENCE [LARGE SCALE GENOMIC DNA]</scope>
    <source>
        <strain evidence="1 2">SK5</strain>
    </source>
</reference>
<dbReference type="PIRSF" id="PIRSF029826">
    <property type="entry name" value="UCP029826_pph"/>
    <property type="match status" value="1"/>
</dbReference>
<evidence type="ECO:0000313" key="1">
    <source>
        <dbReference type="EMBL" id="TCC19448.1"/>
    </source>
</evidence>
<proteinExistence type="predicted"/>
<accession>A0ABY1ZXD0</accession>
<dbReference type="RefSeq" id="WP_131466529.1">
    <property type="nucleotide sequence ID" value="NZ_SJJY01000008.1"/>
</dbReference>
<dbReference type="EMBL" id="SJJY01000008">
    <property type="protein sequence ID" value="TCC19448.1"/>
    <property type="molecule type" value="Genomic_DNA"/>
</dbReference>
<dbReference type="PANTHER" id="PTHR46523">
    <property type="entry name" value="DCTP PYROPHOSPHATASE 1"/>
    <property type="match status" value="1"/>
</dbReference>
<dbReference type="InterPro" id="IPR025984">
    <property type="entry name" value="DCTPP"/>
</dbReference>
<name>A0ABY1ZXD0_9ACTN</name>
<evidence type="ECO:0000313" key="2">
    <source>
        <dbReference type="Proteomes" id="UP000292385"/>
    </source>
</evidence>
<keyword evidence="2" id="KW-1185">Reference proteome</keyword>
<dbReference type="SUPFAM" id="SSF101386">
    <property type="entry name" value="all-alpha NTP pyrophosphatases"/>
    <property type="match status" value="1"/>
</dbReference>
<comment type="caution">
    <text evidence="1">The sequence shown here is derived from an EMBL/GenBank/DDBJ whole genome shotgun (WGS) entry which is preliminary data.</text>
</comment>
<dbReference type="InterPro" id="IPR052555">
    <property type="entry name" value="dCTP_Pyrophosphatase"/>
</dbReference>
<dbReference type="PANTHER" id="PTHR46523:SF1">
    <property type="entry name" value="DCTP PYROPHOSPHATASE 1"/>
    <property type="match status" value="1"/>
</dbReference>
<dbReference type="CDD" id="cd11537">
    <property type="entry name" value="NTP-PPase_RS21-C6_like"/>
    <property type="match status" value="1"/>
</dbReference>
<gene>
    <name evidence="1" type="ORF">E0H58_31575</name>
</gene>
<dbReference type="Gene3D" id="1.10.287.1080">
    <property type="entry name" value="MazG-like"/>
    <property type="match status" value="1"/>
</dbReference>
<protein>
    <submittedName>
        <fullName evidence="1">Nucleotide pyrophosphohydrolase</fullName>
    </submittedName>
</protein>
<dbReference type="Pfam" id="PF12643">
    <property type="entry name" value="MazG-like"/>
    <property type="match status" value="1"/>
</dbReference>
<dbReference type="Proteomes" id="UP000292385">
    <property type="component" value="Unassembled WGS sequence"/>
</dbReference>